<keyword evidence="3" id="KW-1185">Reference proteome</keyword>
<dbReference type="EMBL" id="QLLL01000002">
    <property type="protein sequence ID" value="RAJ08575.1"/>
    <property type="molecule type" value="Genomic_DNA"/>
</dbReference>
<comment type="caution">
    <text evidence="2">The sequence shown here is derived from an EMBL/GenBank/DDBJ whole genome shotgun (WGS) entry which is preliminary data.</text>
</comment>
<dbReference type="GO" id="GO:0005975">
    <property type="term" value="P:carbohydrate metabolic process"/>
    <property type="evidence" value="ECO:0007669"/>
    <property type="project" value="InterPro"/>
</dbReference>
<accession>A0A327QX86</accession>
<name>A0A327QX86_9BACT</name>
<dbReference type="PANTHER" id="PTHR42899">
    <property type="entry name" value="SPERMATOGENESIS-ASSOCIATED PROTEIN 20"/>
    <property type="match status" value="1"/>
</dbReference>
<dbReference type="InterPro" id="IPR004879">
    <property type="entry name" value="Ssp411-like_TRX"/>
</dbReference>
<dbReference type="InterPro" id="IPR024705">
    <property type="entry name" value="Ssp411"/>
</dbReference>
<dbReference type="Pfam" id="PF03190">
    <property type="entry name" value="Thioredox_DsbH"/>
    <property type="match status" value="1"/>
</dbReference>
<evidence type="ECO:0000313" key="2">
    <source>
        <dbReference type="EMBL" id="RAJ08575.1"/>
    </source>
</evidence>
<organism evidence="2 3">
    <name type="scientific">Chitinophaga skermanii</name>
    <dbReference type="NCBI Taxonomy" id="331697"/>
    <lineage>
        <taxon>Bacteria</taxon>
        <taxon>Pseudomonadati</taxon>
        <taxon>Bacteroidota</taxon>
        <taxon>Chitinophagia</taxon>
        <taxon>Chitinophagales</taxon>
        <taxon>Chitinophagaceae</taxon>
        <taxon>Chitinophaga</taxon>
    </lineage>
</organism>
<evidence type="ECO:0000313" key="3">
    <source>
        <dbReference type="Proteomes" id="UP000249547"/>
    </source>
</evidence>
<dbReference type="RefSeq" id="WP_158538543.1">
    <property type="nucleotide sequence ID" value="NZ_QLLL01000002.1"/>
</dbReference>
<dbReference type="AlphaFoldDB" id="A0A327QX86"/>
<protein>
    <recommendedName>
        <fullName evidence="1">Spermatogenesis-associated protein 20-like TRX domain-containing protein</fullName>
    </recommendedName>
</protein>
<dbReference type="OrthoDB" id="9811036at2"/>
<sequence length="515" mass="58834">MYKHILWVLCVIGWWPVNGQHINWQNFDKSAFQQAMQQNKPLLLDLGASWCHWCHVMDDSTYENPTIVQYINDYYIPTRANQDKRPDLYAKYKDYGWPATIIFSPEGNEVYKEAGYISPETFLPILQTQLHSSPITNTINNSPINYQAWTPAVKKYILDNFYYYLDTTLGAYDMSQKYIEYDGIDYAMYAAPTNKILARWLQTSITQSFNLNDTAWGGVYQYSTNRDWQHPHYEKLLGIQARYLKMYARYYALKKDASTLARLNQINSYLQTFLASPNGLYYNSQDADLIAGQHAAAFFTSSSAERLHQGIPRIDSACYAKENAQLAEAFLYSWAATGDTSYLQKAKKILTTLTTVYNAPNGGVYHDLQHTNLPLALGDQLYFANALLLYYQASGDTGALHKSVALAQWMQTHLLAPPGGLESYERANAVLPPGIVMAENIDACRFFNRLSYNSDKSFKSTAQQIFRYLTQPSLLKHIIAEPGLLLAQVELSSAPTLVKTNRLVFIQWHDYAMEQ</sequence>
<dbReference type="Gene3D" id="1.50.10.20">
    <property type="match status" value="1"/>
</dbReference>
<feature type="domain" description="Spermatogenesis-associated protein 20-like TRX" evidence="1">
    <location>
        <begin position="20"/>
        <end position="120"/>
    </location>
</feature>
<evidence type="ECO:0000259" key="1">
    <source>
        <dbReference type="Pfam" id="PF03190"/>
    </source>
</evidence>
<dbReference type="PANTHER" id="PTHR42899:SF1">
    <property type="entry name" value="SPERMATOGENESIS-ASSOCIATED PROTEIN 20"/>
    <property type="match status" value="1"/>
</dbReference>
<dbReference type="InterPro" id="IPR008928">
    <property type="entry name" value="6-hairpin_glycosidase_sf"/>
</dbReference>
<dbReference type="SUPFAM" id="SSF48208">
    <property type="entry name" value="Six-hairpin glycosidases"/>
    <property type="match status" value="1"/>
</dbReference>
<dbReference type="SUPFAM" id="SSF52833">
    <property type="entry name" value="Thioredoxin-like"/>
    <property type="match status" value="1"/>
</dbReference>
<gene>
    <name evidence="2" type="ORF">LX64_01228</name>
</gene>
<proteinExistence type="predicted"/>
<dbReference type="Proteomes" id="UP000249547">
    <property type="component" value="Unassembled WGS sequence"/>
</dbReference>
<dbReference type="Gene3D" id="3.40.30.10">
    <property type="entry name" value="Glutaredoxin"/>
    <property type="match status" value="1"/>
</dbReference>
<reference evidence="2 3" key="1">
    <citation type="submission" date="2018-06" db="EMBL/GenBank/DDBJ databases">
        <title>Genomic Encyclopedia of Archaeal and Bacterial Type Strains, Phase II (KMG-II): from individual species to whole genera.</title>
        <authorList>
            <person name="Goeker M."/>
        </authorList>
    </citation>
    <scope>NUCLEOTIDE SEQUENCE [LARGE SCALE GENOMIC DNA]</scope>
    <source>
        <strain evidence="2 3">DSM 23857</strain>
    </source>
</reference>
<dbReference type="InterPro" id="IPR036249">
    <property type="entry name" value="Thioredoxin-like_sf"/>
</dbReference>